<dbReference type="AlphaFoldDB" id="A0A1I7RSX1"/>
<dbReference type="Gene3D" id="3.90.1200.10">
    <property type="match status" value="1"/>
</dbReference>
<evidence type="ECO:0000313" key="2">
    <source>
        <dbReference type="Proteomes" id="UP000095284"/>
    </source>
</evidence>
<dbReference type="Pfam" id="PF07914">
    <property type="entry name" value="DUF1679"/>
    <property type="match status" value="2"/>
</dbReference>
<accession>A0A1I7RSX1</accession>
<proteinExistence type="predicted"/>
<dbReference type="PANTHER" id="PTHR23020">
    <property type="entry name" value="UNCHARACTERIZED NUCLEAR HORMONE RECEPTOR-RELATED"/>
    <property type="match status" value="1"/>
</dbReference>
<feature type="domain" description="CHK kinase-like" evidence="1">
    <location>
        <begin position="138"/>
        <end position="307"/>
    </location>
</feature>
<dbReference type="Proteomes" id="UP000095284">
    <property type="component" value="Unplaced"/>
</dbReference>
<name>A0A1I7RSX1_BURXY</name>
<dbReference type="InterPro" id="IPR012877">
    <property type="entry name" value="Dhs-27"/>
</dbReference>
<dbReference type="SMART" id="SM00587">
    <property type="entry name" value="CHK"/>
    <property type="match status" value="1"/>
</dbReference>
<dbReference type="PANTHER" id="PTHR23020:SF41">
    <property type="entry name" value="AMINOGLYCOSIDE PHOSPHOTRANSFERASE DOMAIN-CONTAINING PROTEIN"/>
    <property type="match status" value="1"/>
</dbReference>
<dbReference type="SUPFAM" id="SSF56112">
    <property type="entry name" value="Protein kinase-like (PK-like)"/>
    <property type="match status" value="1"/>
</dbReference>
<sequence>MSSPSMKQRTKFALDLLAEVLDSKSRKYAKIQAVSTGAGLVSEVYRVELSDNTSMKSSIIAKIPNHVFRDFKSSEKSENWNPKEKNAAKSGHLEQTVCSLHNREVQFYRFITVESKTPLKIPQFFHGDYVRQGANGVIIIEDFTGSIDKHYSERMSMSLDQVFEVMQQIVNLQSIKADFNAFKLLDSQLESLSNCIFLSANVLFHRGLPWFSHSVFQKILKISEVKYLRELLTPEECVLCHGAMCLRNTLWKDESGPKLLALISWTGVHAGSRTTDLATLLAINLDPEERHVVESNLLREFVKMAGYQEEEKKIVENYRKSLEFGLLKLLVVVVTNPECDISDDQTPEGLLSRRLSSLIEELLQ</sequence>
<evidence type="ECO:0000313" key="3">
    <source>
        <dbReference type="WBParaSite" id="BXY_0382500.1"/>
    </source>
</evidence>
<dbReference type="InterPro" id="IPR052961">
    <property type="entry name" value="Oxido-Kinase-like_Enzymes"/>
</dbReference>
<protein>
    <submittedName>
        <fullName evidence="3">CHK domain-containing protein</fullName>
    </submittedName>
</protein>
<organism evidence="2 3">
    <name type="scientific">Bursaphelenchus xylophilus</name>
    <name type="common">Pinewood nematode worm</name>
    <name type="synonym">Aphelenchoides xylophilus</name>
    <dbReference type="NCBI Taxonomy" id="6326"/>
    <lineage>
        <taxon>Eukaryota</taxon>
        <taxon>Metazoa</taxon>
        <taxon>Ecdysozoa</taxon>
        <taxon>Nematoda</taxon>
        <taxon>Chromadorea</taxon>
        <taxon>Rhabditida</taxon>
        <taxon>Tylenchina</taxon>
        <taxon>Tylenchomorpha</taxon>
        <taxon>Aphelenchoidea</taxon>
        <taxon>Aphelenchoididae</taxon>
        <taxon>Bursaphelenchus</taxon>
    </lineage>
</organism>
<dbReference type="InterPro" id="IPR015897">
    <property type="entry name" value="CHK_kinase-like"/>
</dbReference>
<dbReference type="InterPro" id="IPR011009">
    <property type="entry name" value="Kinase-like_dom_sf"/>
</dbReference>
<dbReference type="WBParaSite" id="BXY_0382500.1">
    <property type="protein sequence ID" value="BXY_0382500.1"/>
    <property type="gene ID" value="BXY_0382500"/>
</dbReference>
<evidence type="ECO:0000259" key="1">
    <source>
        <dbReference type="SMART" id="SM00587"/>
    </source>
</evidence>
<reference evidence="3" key="1">
    <citation type="submission" date="2016-11" db="UniProtKB">
        <authorList>
            <consortium name="WormBaseParasite"/>
        </authorList>
    </citation>
    <scope>IDENTIFICATION</scope>
</reference>